<comment type="caution">
    <text evidence="2">The sequence shown here is derived from an EMBL/GenBank/DDBJ whole genome shotgun (WGS) entry which is preliminary data.</text>
</comment>
<dbReference type="AlphaFoldDB" id="D3BD08"/>
<organism evidence="2 3">
    <name type="scientific">Heterostelium pallidum (strain ATCC 26659 / Pp 5 / PN500)</name>
    <name type="common">Cellular slime mold</name>
    <name type="synonym">Polysphondylium pallidum</name>
    <dbReference type="NCBI Taxonomy" id="670386"/>
    <lineage>
        <taxon>Eukaryota</taxon>
        <taxon>Amoebozoa</taxon>
        <taxon>Evosea</taxon>
        <taxon>Eumycetozoa</taxon>
        <taxon>Dictyostelia</taxon>
        <taxon>Acytosteliales</taxon>
        <taxon>Acytosteliaceae</taxon>
        <taxon>Heterostelium</taxon>
    </lineage>
</organism>
<dbReference type="EMBL" id="ADBJ01000028">
    <property type="protein sequence ID" value="EFA80800.1"/>
    <property type="molecule type" value="Genomic_DNA"/>
</dbReference>
<accession>D3BD08</accession>
<reference evidence="2 3" key="1">
    <citation type="journal article" date="2011" name="Genome Res.">
        <title>Phylogeny-wide analysis of social amoeba genomes highlights ancient origins for complex intercellular communication.</title>
        <authorList>
            <person name="Heidel A.J."/>
            <person name="Lawal H.M."/>
            <person name="Felder M."/>
            <person name="Schilde C."/>
            <person name="Helps N.R."/>
            <person name="Tunggal B."/>
            <person name="Rivero F."/>
            <person name="John U."/>
            <person name="Schleicher M."/>
            <person name="Eichinger L."/>
            <person name="Platzer M."/>
            <person name="Noegel A.A."/>
            <person name="Schaap P."/>
            <person name="Gloeckner G."/>
        </authorList>
    </citation>
    <scope>NUCLEOTIDE SEQUENCE [LARGE SCALE GENOMIC DNA]</scope>
    <source>
        <strain evidence="3">ATCC 26659 / Pp 5 / PN500</strain>
    </source>
</reference>
<dbReference type="RefSeq" id="XP_020432919.1">
    <property type="nucleotide sequence ID" value="XM_020577245.1"/>
</dbReference>
<keyword evidence="1" id="KW-1133">Transmembrane helix</keyword>
<keyword evidence="3" id="KW-1185">Reference proteome</keyword>
<gene>
    <name evidence="2" type="ORF">PPL_06387</name>
</gene>
<dbReference type="GeneID" id="31361869"/>
<protein>
    <submittedName>
        <fullName evidence="2">Uncharacterized protein</fullName>
    </submittedName>
</protein>
<name>D3BD08_HETP5</name>
<evidence type="ECO:0000256" key="1">
    <source>
        <dbReference type="SAM" id="Phobius"/>
    </source>
</evidence>
<proteinExistence type="predicted"/>
<keyword evidence="1" id="KW-0812">Transmembrane</keyword>
<evidence type="ECO:0000313" key="2">
    <source>
        <dbReference type="EMBL" id="EFA80800.1"/>
    </source>
</evidence>
<keyword evidence="1" id="KW-0472">Membrane</keyword>
<sequence>MVHINRFLAYFFFIFFSISGSYGWMSSGLMFDQEERFNEHFINDRIEQEQDDDEEDAMKDDQEIDSECFELQHIKFVKVYLQQLIEYKTSKFKLSNAFKRQSSSTEVLEKENARSFAISLQRMSLHPLRSSTSSSSLESSIVTCSIDIDSCDTVECLTMYRY</sequence>
<feature type="transmembrane region" description="Helical" evidence="1">
    <location>
        <begin position="7"/>
        <end position="25"/>
    </location>
</feature>
<evidence type="ECO:0000313" key="3">
    <source>
        <dbReference type="Proteomes" id="UP000001396"/>
    </source>
</evidence>
<dbReference type="Proteomes" id="UP000001396">
    <property type="component" value="Unassembled WGS sequence"/>
</dbReference>
<dbReference type="InParanoid" id="D3BD08"/>